<dbReference type="EMBL" id="MLCO01000194">
    <property type="protein sequence ID" value="ONG50277.1"/>
    <property type="molecule type" value="Genomic_DNA"/>
</dbReference>
<dbReference type="AlphaFoldDB" id="A0A1V2GYN9"/>
<keyword evidence="2" id="KW-1185">Reference proteome</keyword>
<dbReference type="Proteomes" id="UP000188879">
    <property type="component" value="Unassembled WGS sequence"/>
</dbReference>
<sequence length="188" mass="19472">MQQAMPKPNFPLGTLLAALLGPEAPVELRRAAQRLRAEAAPALVIEADIAALAEGLATTEVARSPAVADALPPLFWIEARQATRTLGWVIEKKRGGLAARGFALADGAGALPEAAETTPLPFGAAAAEDPATAWLRGLVTAVALPEMLAQMGEASPVLLLPAEPRPADRSLLRGLRLSLAMSPEAAPQ</sequence>
<accession>A0A1V2GYN9</accession>
<gene>
    <name evidence="1" type="ORF">BKE38_18680</name>
</gene>
<reference evidence="1 2" key="1">
    <citation type="submission" date="2016-10" db="EMBL/GenBank/DDBJ databases">
        <title>Draft Genome sequence of Roseomonas sp. strain M3.</title>
        <authorList>
            <person name="Subhash Y."/>
            <person name="Lee S."/>
        </authorList>
    </citation>
    <scope>NUCLEOTIDE SEQUENCE [LARGE SCALE GENOMIC DNA]</scope>
    <source>
        <strain evidence="1 2">M3</strain>
    </source>
</reference>
<organism evidence="1 2">
    <name type="scientific">Teichococcus deserti</name>
    <dbReference type="NCBI Taxonomy" id="1817963"/>
    <lineage>
        <taxon>Bacteria</taxon>
        <taxon>Pseudomonadati</taxon>
        <taxon>Pseudomonadota</taxon>
        <taxon>Alphaproteobacteria</taxon>
        <taxon>Acetobacterales</taxon>
        <taxon>Roseomonadaceae</taxon>
        <taxon>Roseomonas</taxon>
    </lineage>
</organism>
<proteinExistence type="predicted"/>
<comment type="caution">
    <text evidence="1">The sequence shown here is derived from an EMBL/GenBank/DDBJ whole genome shotgun (WGS) entry which is preliminary data.</text>
</comment>
<protein>
    <submittedName>
        <fullName evidence="1">Uncharacterized protein</fullName>
    </submittedName>
</protein>
<evidence type="ECO:0000313" key="1">
    <source>
        <dbReference type="EMBL" id="ONG50277.1"/>
    </source>
</evidence>
<name>A0A1V2GYN9_9PROT</name>
<evidence type="ECO:0000313" key="2">
    <source>
        <dbReference type="Proteomes" id="UP000188879"/>
    </source>
</evidence>